<evidence type="ECO:0000256" key="6">
    <source>
        <dbReference type="ARBA" id="ARBA00038076"/>
    </source>
</evidence>
<feature type="transmembrane region" description="Helical" evidence="7">
    <location>
        <begin position="21"/>
        <end position="45"/>
    </location>
</feature>
<protein>
    <submittedName>
        <fullName evidence="10">Putative ABC-type transport system, permease component</fullName>
    </submittedName>
</protein>
<dbReference type="InterPro" id="IPR050250">
    <property type="entry name" value="Macrolide_Exporter_MacB"/>
</dbReference>
<comment type="similarity">
    <text evidence="6">Belongs to the ABC-4 integral membrane protein family.</text>
</comment>
<dbReference type="GO" id="GO:0022857">
    <property type="term" value="F:transmembrane transporter activity"/>
    <property type="evidence" value="ECO:0007669"/>
    <property type="project" value="TreeGrafter"/>
</dbReference>
<dbReference type="PaxDb" id="665571-STHERM_c19330"/>
<evidence type="ECO:0000313" key="11">
    <source>
        <dbReference type="Proteomes" id="UP000001296"/>
    </source>
</evidence>
<dbReference type="KEGG" id="sta:STHERM_c19330"/>
<dbReference type="eggNOG" id="COG0577">
    <property type="taxonomic scope" value="Bacteria"/>
</dbReference>
<evidence type="ECO:0000256" key="1">
    <source>
        <dbReference type="ARBA" id="ARBA00004651"/>
    </source>
</evidence>
<evidence type="ECO:0000313" key="10">
    <source>
        <dbReference type="EMBL" id="ADN02868.1"/>
    </source>
</evidence>
<feature type="transmembrane region" description="Helical" evidence="7">
    <location>
        <begin position="275"/>
        <end position="306"/>
    </location>
</feature>
<dbReference type="PANTHER" id="PTHR30572:SF4">
    <property type="entry name" value="ABC TRANSPORTER PERMEASE YTRF"/>
    <property type="match status" value="1"/>
</dbReference>
<feature type="transmembrane region" description="Helical" evidence="7">
    <location>
        <begin position="362"/>
        <end position="388"/>
    </location>
</feature>
<evidence type="ECO:0000256" key="4">
    <source>
        <dbReference type="ARBA" id="ARBA00022989"/>
    </source>
</evidence>
<evidence type="ECO:0000256" key="3">
    <source>
        <dbReference type="ARBA" id="ARBA00022692"/>
    </source>
</evidence>
<feature type="domain" description="MacB-like periplasmic core" evidence="9">
    <location>
        <begin position="21"/>
        <end position="240"/>
    </location>
</feature>
<evidence type="ECO:0000256" key="5">
    <source>
        <dbReference type="ARBA" id="ARBA00023136"/>
    </source>
</evidence>
<dbReference type="RefSeq" id="WP_013314707.1">
    <property type="nucleotide sequence ID" value="NC_014484.1"/>
</dbReference>
<organism evidence="10 11">
    <name type="scientific">Winmispira thermophila (strain ATCC 49972 / DSM 6192 / RI 19.B1)</name>
    <name type="common">Spirochaeta thermophila</name>
    <dbReference type="NCBI Taxonomy" id="665571"/>
    <lineage>
        <taxon>Bacteria</taxon>
        <taxon>Pseudomonadati</taxon>
        <taxon>Spirochaetota</taxon>
        <taxon>Spirochaetia</taxon>
        <taxon>Winmispirales</taxon>
        <taxon>Winmispiraceae</taxon>
        <taxon>Winmispira</taxon>
    </lineage>
</organism>
<dbReference type="Proteomes" id="UP000001296">
    <property type="component" value="Chromosome"/>
</dbReference>
<dbReference type="AlphaFoldDB" id="E0RQ15"/>
<dbReference type="HOGENOM" id="CLU_000604_8_0_12"/>
<feature type="domain" description="ABC3 transporter permease C-terminal" evidence="8">
    <location>
        <begin position="285"/>
        <end position="396"/>
    </location>
</feature>
<accession>E0RQ15</accession>
<dbReference type="Pfam" id="PF02687">
    <property type="entry name" value="FtsX"/>
    <property type="match status" value="1"/>
</dbReference>
<gene>
    <name evidence="10" type="ordered locus">STHERM_c19330</name>
</gene>
<dbReference type="Pfam" id="PF12704">
    <property type="entry name" value="MacB_PCD"/>
    <property type="match status" value="1"/>
</dbReference>
<keyword evidence="5 7" id="KW-0472">Membrane</keyword>
<dbReference type="EMBL" id="CP001698">
    <property type="protein sequence ID" value="ADN02868.1"/>
    <property type="molecule type" value="Genomic_DNA"/>
</dbReference>
<feature type="transmembrane region" description="Helical" evidence="7">
    <location>
        <begin position="327"/>
        <end position="356"/>
    </location>
</feature>
<evidence type="ECO:0000256" key="7">
    <source>
        <dbReference type="SAM" id="Phobius"/>
    </source>
</evidence>
<dbReference type="PANTHER" id="PTHR30572">
    <property type="entry name" value="MEMBRANE COMPONENT OF TRANSPORTER-RELATED"/>
    <property type="match status" value="1"/>
</dbReference>
<evidence type="ECO:0000259" key="8">
    <source>
        <dbReference type="Pfam" id="PF02687"/>
    </source>
</evidence>
<reference key="1">
    <citation type="submission" date="2009-08" db="EMBL/GenBank/DDBJ databases">
        <title>The genome sequence of Spirochaeta thermophila DSM6192.</title>
        <authorList>
            <person name="Angelov A."/>
            <person name="Mientus M."/>
            <person name="Wittenberg S."/>
            <person name="Lehmann R."/>
            <person name="Liesegang H."/>
            <person name="Daniel R."/>
            <person name="Liebl W."/>
        </authorList>
    </citation>
    <scope>NUCLEOTIDE SEQUENCE</scope>
    <source>
        <strain>DSM 6192</strain>
    </source>
</reference>
<evidence type="ECO:0000259" key="9">
    <source>
        <dbReference type="Pfam" id="PF12704"/>
    </source>
</evidence>
<keyword evidence="2" id="KW-1003">Cell membrane</keyword>
<evidence type="ECO:0000256" key="2">
    <source>
        <dbReference type="ARBA" id="ARBA00022475"/>
    </source>
</evidence>
<dbReference type="GO" id="GO:0005886">
    <property type="term" value="C:plasma membrane"/>
    <property type="evidence" value="ECO:0007669"/>
    <property type="project" value="UniProtKB-SubCell"/>
</dbReference>
<dbReference type="InterPro" id="IPR003838">
    <property type="entry name" value="ABC3_permease_C"/>
</dbReference>
<reference evidence="10 11" key="2">
    <citation type="journal article" date="2010" name="J. Bacteriol.">
        <title>Genome sequence of the polysaccharide-degrading, thermophilic anaerobe Spirochaeta thermophila DSM 6192.</title>
        <authorList>
            <person name="Angelov A."/>
            <person name="Liebl S."/>
            <person name="Ballschmiter M."/>
            <person name="Bomeke M."/>
            <person name="Lehmann R."/>
            <person name="Liesegang H."/>
            <person name="Daniel R."/>
            <person name="Liebl W."/>
        </authorList>
    </citation>
    <scope>NUCLEOTIDE SEQUENCE [LARGE SCALE GENOMIC DNA]</scope>
    <source>
        <strain evidence="11">ATCC 49972 / DSM 6192 / RI 19.B1</strain>
    </source>
</reference>
<dbReference type="InterPro" id="IPR025857">
    <property type="entry name" value="MacB_PCD"/>
</dbReference>
<comment type="subcellular location">
    <subcellularLocation>
        <location evidence="1">Cell membrane</location>
        <topology evidence="1">Multi-pass membrane protein</topology>
    </subcellularLocation>
</comment>
<proteinExistence type="inferred from homology"/>
<sequence>MDLREALLQAGDVIKENKIRSFFTMLAINIGVAALIAISIVGLAFRSSIGEVVGKYGTTLVWAQVNWRAYVAGESRRFLDERDVFYFRSLPGFRRGEPLIVGATMEVAFRGRREVTGVVGVSEHHFDLFSIGIADGRGFTHEEVETGQRVCVIGPELALRLFEDEPAVGQRIQVGGSLYTVVGVTVERNPQTEFLSDGSGNLSVFVPHTLLEGVVWPGIPGRYWVYLLDFDTPEAAERAARLVDEHLRIRYGFLRDEPRFRVERLSTYVEMVDRILSIVSLIVTVIAAVSLLVGGLGIMNIMLVAVTERTREIGVRMAVGAKRRDILLQFLVEAVVLCLLGGGTGLLLGVLIALAVCAALSWQFMLSAGVVVLTIMGALVLGMAFGLYPAYLASRLMPVEALRYEV</sequence>
<keyword evidence="4 7" id="KW-1133">Transmembrane helix</keyword>
<name>E0RQ15_WINT6</name>
<keyword evidence="3 7" id="KW-0812">Transmembrane</keyword>